<accession>A0A9D4F6K8</accession>
<dbReference type="InterPro" id="IPR050439">
    <property type="entry name" value="ADAMTS_ADAMTS-like"/>
</dbReference>
<feature type="domain" description="ADAMTS cysteine-rich" evidence="9">
    <location>
        <begin position="60"/>
        <end position="126"/>
    </location>
</feature>
<dbReference type="Gene3D" id="2.20.100.10">
    <property type="entry name" value="Thrombospondin type-1 (TSP1) repeat"/>
    <property type="match status" value="3"/>
</dbReference>
<comment type="subcellular location">
    <subcellularLocation>
        <location evidence="1">Secreted</location>
    </subcellularLocation>
</comment>
<gene>
    <name evidence="10" type="ORF">DPMN_146792</name>
</gene>
<dbReference type="Proteomes" id="UP000828390">
    <property type="component" value="Unassembled WGS sequence"/>
</dbReference>
<dbReference type="Gene3D" id="2.60.120.830">
    <property type="match status" value="1"/>
</dbReference>
<keyword evidence="11" id="KW-1185">Reference proteome</keyword>
<dbReference type="InterPro" id="IPR000884">
    <property type="entry name" value="TSP1_rpt"/>
</dbReference>
<evidence type="ECO:0000259" key="9">
    <source>
        <dbReference type="Pfam" id="PF17771"/>
    </source>
</evidence>
<protein>
    <recommendedName>
        <fullName evidence="9">ADAMTS cysteine-rich domain-containing protein</fullName>
    </recommendedName>
</protein>
<evidence type="ECO:0000256" key="8">
    <source>
        <dbReference type="PIRSR" id="PIRSR613273-3"/>
    </source>
</evidence>
<proteinExistence type="predicted"/>
<feature type="disulfide bond" evidence="8">
    <location>
        <begin position="89"/>
        <end position="120"/>
    </location>
</feature>
<evidence type="ECO:0000256" key="4">
    <source>
        <dbReference type="ARBA" id="ARBA00022801"/>
    </source>
</evidence>
<dbReference type="GO" id="GO:0031012">
    <property type="term" value="C:extracellular matrix"/>
    <property type="evidence" value="ECO:0007669"/>
    <property type="project" value="TreeGrafter"/>
</dbReference>
<feature type="disulfide bond" evidence="8">
    <location>
        <begin position="164"/>
        <end position="176"/>
    </location>
</feature>
<reference evidence="10" key="1">
    <citation type="journal article" date="2019" name="bioRxiv">
        <title>The Genome of the Zebra Mussel, Dreissena polymorpha: A Resource for Invasive Species Research.</title>
        <authorList>
            <person name="McCartney M.A."/>
            <person name="Auch B."/>
            <person name="Kono T."/>
            <person name="Mallez S."/>
            <person name="Zhang Y."/>
            <person name="Obille A."/>
            <person name="Becker A."/>
            <person name="Abrahante J.E."/>
            <person name="Garbe J."/>
            <person name="Badalamenti J.P."/>
            <person name="Herman A."/>
            <person name="Mangelson H."/>
            <person name="Liachko I."/>
            <person name="Sullivan S."/>
            <person name="Sone E.D."/>
            <person name="Koren S."/>
            <person name="Silverstein K.A.T."/>
            <person name="Beckman K.B."/>
            <person name="Gohl D.M."/>
        </authorList>
    </citation>
    <scope>NUCLEOTIDE SEQUENCE</scope>
    <source>
        <strain evidence="10">Duluth1</strain>
        <tissue evidence="10">Whole animal</tissue>
    </source>
</reference>
<dbReference type="Pfam" id="PF00090">
    <property type="entry name" value="TSP_1"/>
    <property type="match status" value="2"/>
</dbReference>
<organism evidence="10 11">
    <name type="scientific">Dreissena polymorpha</name>
    <name type="common">Zebra mussel</name>
    <name type="synonym">Mytilus polymorpha</name>
    <dbReference type="NCBI Taxonomy" id="45954"/>
    <lineage>
        <taxon>Eukaryota</taxon>
        <taxon>Metazoa</taxon>
        <taxon>Spiralia</taxon>
        <taxon>Lophotrochozoa</taxon>
        <taxon>Mollusca</taxon>
        <taxon>Bivalvia</taxon>
        <taxon>Autobranchia</taxon>
        <taxon>Heteroconchia</taxon>
        <taxon>Euheterodonta</taxon>
        <taxon>Imparidentia</taxon>
        <taxon>Neoheterodontei</taxon>
        <taxon>Myida</taxon>
        <taxon>Dreissenoidea</taxon>
        <taxon>Dreissenidae</taxon>
        <taxon>Dreissena</taxon>
    </lineage>
</organism>
<keyword evidence="6 8" id="KW-1015">Disulfide bond</keyword>
<feature type="disulfide bond" evidence="8">
    <location>
        <begin position="149"/>
        <end position="186"/>
    </location>
</feature>
<dbReference type="InterPro" id="IPR041645">
    <property type="entry name" value="ADAMTS_CR_2"/>
</dbReference>
<dbReference type="InterPro" id="IPR036383">
    <property type="entry name" value="TSP1_rpt_sf"/>
</dbReference>
<reference evidence="10" key="2">
    <citation type="submission" date="2020-11" db="EMBL/GenBank/DDBJ databases">
        <authorList>
            <person name="McCartney M.A."/>
            <person name="Auch B."/>
            <person name="Kono T."/>
            <person name="Mallez S."/>
            <person name="Becker A."/>
            <person name="Gohl D.M."/>
            <person name="Silverstein K.A.T."/>
            <person name="Koren S."/>
            <person name="Bechman K.B."/>
            <person name="Herman A."/>
            <person name="Abrahante J.E."/>
            <person name="Garbe J."/>
        </authorList>
    </citation>
    <scope>NUCLEOTIDE SEQUENCE</scope>
    <source>
        <strain evidence="10">Duluth1</strain>
        <tissue evidence="10">Whole animal</tissue>
    </source>
</reference>
<evidence type="ECO:0000256" key="7">
    <source>
        <dbReference type="ARBA" id="ARBA00023180"/>
    </source>
</evidence>
<evidence type="ECO:0000256" key="5">
    <source>
        <dbReference type="ARBA" id="ARBA00022833"/>
    </source>
</evidence>
<feature type="non-terminal residue" evidence="10">
    <location>
        <position position="676"/>
    </location>
</feature>
<keyword evidence="2" id="KW-0964">Secreted</keyword>
<dbReference type="PANTHER" id="PTHR13723:SF281">
    <property type="entry name" value="PAPILIN"/>
    <property type="match status" value="1"/>
</dbReference>
<keyword evidence="3" id="KW-0479">Metal-binding</keyword>
<sequence length="676" mass="75345">MMHLHGFQLDTLPLPGMAHYTDFFLYCRYNLACLNDGPLVSVDGNMTHLHGSQLVTLPLPGMVYTADDQCRLMLGDHAYFLFIPGHDPCKEIACHTDLGNYYYSQPLMDGTDCNNTRMWCMRGECVPMNASLQTDPIPGGWSPWVNAMCSDTCGGGLLIEKRTCTDPRPRYGGKICVGPSTKYRLCNMQKCPGYTSLNMTCDMSNINGTYGCNNTCNDPNTMKGNTYKTCFYLDLMPFKACVDQQCQQFGCDGVHGSRVQYDACGECGGNNTTCLKKAYTFSGTVHSYLNGYRAVASIPIHSTAVRVEQNNTDMVLGITVNNEVIFDGENFIKQTLVISRDIPILYRPSPELIEIGGPLRDNFVIQARVRKDIQMRGSSEFAVVSVYHMAFPQDIPRYTWGERTSQCSITCGGGQTIQKTYQCFDISGNTVEDYRCDISTKPNDELSTCYTPPCPVRWVASEWGFCSGRCGQGIKVRNVSCMQLADGQDQVLSDDRCLGFTRPDSNIMCDLNPCGVWRKIRVSQCSKTCSEGIQRAKYKCFENSSSDKLVDESLCPDLALIDIIEVCNHGPCVIDPYTTSPPPRDLDERCGQYIANSQVIDLCVLEQYRAWGEKNCRATCLPCIGAVDRQHEPPCKIIGIVKAVRPYLKPRSTGMVLLPMVFFVSSGKYAMFYHTP</sequence>
<dbReference type="InterPro" id="IPR013273">
    <property type="entry name" value="ADAMTS/ADAMTS-like"/>
</dbReference>
<dbReference type="Pfam" id="PF19030">
    <property type="entry name" value="TSP1_ADAMTS"/>
    <property type="match status" value="1"/>
</dbReference>
<dbReference type="PRINTS" id="PR01857">
    <property type="entry name" value="ADAMTSFAMILY"/>
</dbReference>
<dbReference type="GO" id="GO:0004222">
    <property type="term" value="F:metalloendopeptidase activity"/>
    <property type="evidence" value="ECO:0007669"/>
    <property type="project" value="TreeGrafter"/>
</dbReference>
<evidence type="ECO:0000313" key="11">
    <source>
        <dbReference type="Proteomes" id="UP000828390"/>
    </source>
</evidence>
<dbReference type="PANTHER" id="PTHR13723">
    <property type="entry name" value="ADAMTS A DISINTEGRIN AND METALLOPROTEASE WITH THROMBOSPONDIN MOTIFS PROTEASE"/>
    <property type="match status" value="1"/>
</dbReference>
<evidence type="ECO:0000313" key="10">
    <source>
        <dbReference type="EMBL" id="KAH3793285.1"/>
    </source>
</evidence>
<dbReference type="SUPFAM" id="SSF82895">
    <property type="entry name" value="TSP-1 type 1 repeat"/>
    <property type="match status" value="3"/>
</dbReference>
<name>A0A9D4F6K8_DREPO</name>
<evidence type="ECO:0000256" key="1">
    <source>
        <dbReference type="ARBA" id="ARBA00004613"/>
    </source>
</evidence>
<dbReference type="Gene3D" id="3.40.1620.60">
    <property type="match status" value="1"/>
</dbReference>
<feature type="disulfide bond" evidence="8">
    <location>
        <begin position="70"/>
        <end position="94"/>
    </location>
</feature>
<dbReference type="FunFam" id="2.20.100.10:FF:000001">
    <property type="entry name" value="semaphorin-5A isoform X1"/>
    <property type="match status" value="1"/>
</dbReference>
<dbReference type="AlphaFoldDB" id="A0A9D4F6K8"/>
<feature type="disulfide bond" evidence="8">
    <location>
        <begin position="153"/>
        <end position="191"/>
    </location>
</feature>
<dbReference type="GO" id="GO:0006508">
    <property type="term" value="P:proteolysis"/>
    <property type="evidence" value="ECO:0007669"/>
    <property type="project" value="TreeGrafter"/>
</dbReference>
<comment type="caution">
    <text evidence="10">The sequence shown here is derived from an EMBL/GenBank/DDBJ whole genome shotgun (WGS) entry which is preliminary data.</text>
</comment>
<evidence type="ECO:0000256" key="2">
    <source>
        <dbReference type="ARBA" id="ARBA00022525"/>
    </source>
</evidence>
<keyword evidence="4" id="KW-0378">Hydrolase</keyword>
<keyword evidence="7" id="KW-0325">Glycoprotein</keyword>
<dbReference type="Pfam" id="PF17771">
    <property type="entry name" value="ADAMTS_CR_2"/>
    <property type="match status" value="1"/>
</dbReference>
<dbReference type="PROSITE" id="PS50092">
    <property type="entry name" value="TSP1"/>
    <property type="match status" value="3"/>
</dbReference>
<feature type="disulfide bond" evidence="8">
    <location>
        <begin position="113"/>
        <end position="125"/>
    </location>
</feature>
<evidence type="ECO:0000256" key="3">
    <source>
        <dbReference type="ARBA" id="ARBA00022723"/>
    </source>
</evidence>
<dbReference type="GO" id="GO:0046872">
    <property type="term" value="F:metal ion binding"/>
    <property type="evidence" value="ECO:0007669"/>
    <property type="project" value="UniProtKB-KW"/>
</dbReference>
<dbReference type="GO" id="GO:0030198">
    <property type="term" value="P:extracellular matrix organization"/>
    <property type="evidence" value="ECO:0007669"/>
    <property type="project" value="InterPro"/>
</dbReference>
<dbReference type="EMBL" id="JAIWYP010000007">
    <property type="protein sequence ID" value="KAH3793285.1"/>
    <property type="molecule type" value="Genomic_DNA"/>
</dbReference>
<dbReference type="GO" id="GO:0005576">
    <property type="term" value="C:extracellular region"/>
    <property type="evidence" value="ECO:0007669"/>
    <property type="project" value="UniProtKB-SubCell"/>
</dbReference>
<keyword evidence="5" id="KW-0862">Zinc</keyword>
<evidence type="ECO:0000256" key="6">
    <source>
        <dbReference type="ARBA" id="ARBA00023157"/>
    </source>
</evidence>
<dbReference type="SMART" id="SM00209">
    <property type="entry name" value="TSP1"/>
    <property type="match status" value="4"/>
</dbReference>